<evidence type="ECO:0000313" key="6">
    <source>
        <dbReference type="Proteomes" id="UP000190774"/>
    </source>
</evidence>
<dbReference type="OrthoDB" id="175711at2"/>
<name>A0A1T4Z537_9BACT</name>
<keyword evidence="3" id="KW-0231">Viral genome packaging</keyword>
<reference evidence="6" key="1">
    <citation type="submission" date="2017-02" db="EMBL/GenBank/DDBJ databases">
        <authorList>
            <person name="Varghese N."/>
            <person name="Submissions S."/>
        </authorList>
    </citation>
    <scope>NUCLEOTIDE SEQUENCE [LARGE SCALE GENOMIC DNA]</scope>
    <source>
        <strain evidence="6">ATCC 700200</strain>
    </source>
</reference>
<evidence type="ECO:0000256" key="1">
    <source>
        <dbReference type="ARBA" id="ARBA00004328"/>
    </source>
</evidence>
<sequence>MNLSPPELSRKLLERYEALKALRAPWETLWDEISRYVIPRRTPGLMTTATPGTDSQDRLFDTTAIQACMTLANGQLAWMSPMETPWFSFEPAHGLEDDEAKRWLSKCTTVAREELATSNFYTAVHEFYLDRGAFGTACLYLEPGKKKRLNAQVWPVGSFVLDEDDEGNVDTVMRCFKLTARQAIQKFGQEKVSKKIQELVEKGGAKAHERLEFIHAIYPRDDAERDKSKMDGPNMPIASVYFEKDGGHICSNSGYEEMPVFVSRYLEWGSATGWLYGWSPSYSALPEARQVNFLQMMMDALAEKMAFPPVLAPEELEGEIDPNAMGVTYFSKDMQQGNMPKEWMTQGRYDIGLQRIQERQRAIKEAFHVDLFQMFAQLTKQMTAREVAERSQEKLIQFSPTFARLTTELFNPLLERSFGVLLRSGAVGQVPPSMVTPVSPTQGFVAPPKVRYSSRIALSLASLPSIGWMRTADRLTQVARIAPGVLDNFDFDKLERAAALADGLDADGLVPIADRDKIRQARAEQQAQQQQMEQAAAAADAAAKVGKIPTDSPIGKQLEGAMNPP</sequence>
<evidence type="ECO:0000256" key="2">
    <source>
        <dbReference type="ARBA" id="ARBA00022612"/>
    </source>
</evidence>
<keyword evidence="2" id="KW-1188">Viral release from host cell</keyword>
<keyword evidence="6" id="KW-1185">Reference proteome</keyword>
<dbReference type="EMBL" id="FUYE01000029">
    <property type="protein sequence ID" value="SKB08681.1"/>
    <property type="molecule type" value="Genomic_DNA"/>
</dbReference>
<comment type="subcellular location">
    <subcellularLocation>
        <location evidence="1">Virion</location>
    </subcellularLocation>
</comment>
<organism evidence="5 6">
    <name type="scientific">Prosthecobacter debontii</name>
    <dbReference type="NCBI Taxonomy" id="48467"/>
    <lineage>
        <taxon>Bacteria</taxon>
        <taxon>Pseudomonadati</taxon>
        <taxon>Verrucomicrobiota</taxon>
        <taxon>Verrucomicrobiia</taxon>
        <taxon>Verrucomicrobiales</taxon>
        <taxon>Verrucomicrobiaceae</taxon>
        <taxon>Prosthecobacter</taxon>
    </lineage>
</organism>
<dbReference type="RefSeq" id="WP_078816102.1">
    <property type="nucleotide sequence ID" value="NZ_FUYE01000029.1"/>
</dbReference>
<dbReference type="Proteomes" id="UP000190774">
    <property type="component" value="Unassembled WGS sequence"/>
</dbReference>
<evidence type="ECO:0000256" key="3">
    <source>
        <dbReference type="ARBA" id="ARBA00023219"/>
    </source>
</evidence>
<proteinExistence type="predicted"/>
<evidence type="ECO:0000256" key="4">
    <source>
        <dbReference type="SAM" id="MobiDB-lite"/>
    </source>
</evidence>
<dbReference type="AlphaFoldDB" id="A0A1T4Z537"/>
<dbReference type="STRING" id="48467.SAMN02745166_04992"/>
<evidence type="ECO:0000313" key="5">
    <source>
        <dbReference type="EMBL" id="SKB08681.1"/>
    </source>
</evidence>
<accession>A0A1T4Z537</accession>
<protein>
    <submittedName>
        <fullName evidence="5">Bacteriophage head to tail connecting protein</fullName>
    </submittedName>
</protein>
<dbReference type="Pfam" id="PF12236">
    <property type="entry name" value="Head-tail_con"/>
    <property type="match status" value="1"/>
</dbReference>
<feature type="region of interest" description="Disordered" evidence="4">
    <location>
        <begin position="542"/>
        <end position="565"/>
    </location>
</feature>
<dbReference type="InterPro" id="IPR020991">
    <property type="entry name" value="Connector_podovirus"/>
</dbReference>
<gene>
    <name evidence="5" type="ORF">SAMN02745166_04992</name>
</gene>